<reference evidence="3" key="1">
    <citation type="journal article" date="2019" name="Int. J. Syst. Evol. Microbiol.">
        <title>The Global Catalogue of Microorganisms (GCM) 10K type strain sequencing project: providing services to taxonomists for standard genome sequencing and annotation.</title>
        <authorList>
            <consortium name="The Broad Institute Genomics Platform"/>
            <consortium name="The Broad Institute Genome Sequencing Center for Infectious Disease"/>
            <person name="Wu L."/>
            <person name="Ma J."/>
        </authorList>
    </citation>
    <scope>NUCLEOTIDE SEQUENCE [LARGE SCALE GENOMIC DNA]</scope>
    <source>
        <strain evidence="3">JCM 16703</strain>
    </source>
</reference>
<dbReference type="Gene3D" id="3.20.20.10">
    <property type="entry name" value="Alanine racemase"/>
    <property type="match status" value="1"/>
</dbReference>
<dbReference type="Proteomes" id="UP001501495">
    <property type="component" value="Unassembled WGS sequence"/>
</dbReference>
<dbReference type="InterPro" id="IPR001608">
    <property type="entry name" value="Ala_racemase_N"/>
</dbReference>
<gene>
    <name evidence="2" type="ORF">GCM10022215_25060</name>
</gene>
<dbReference type="Pfam" id="PF01168">
    <property type="entry name" value="Ala_racemase_N"/>
    <property type="match status" value="1"/>
</dbReference>
<evidence type="ECO:0000313" key="3">
    <source>
        <dbReference type="Proteomes" id="UP001501495"/>
    </source>
</evidence>
<feature type="domain" description="Alanine racemase N-terminal" evidence="1">
    <location>
        <begin position="58"/>
        <end position="252"/>
    </location>
</feature>
<proteinExistence type="predicted"/>
<dbReference type="PANTHER" id="PTHR28004:SF2">
    <property type="entry name" value="D-SERINE DEHYDRATASE"/>
    <property type="match status" value="1"/>
</dbReference>
<evidence type="ECO:0000259" key="1">
    <source>
        <dbReference type="Pfam" id="PF01168"/>
    </source>
</evidence>
<keyword evidence="3" id="KW-1185">Reference proteome</keyword>
<dbReference type="SUPFAM" id="SSF51419">
    <property type="entry name" value="PLP-binding barrel"/>
    <property type="match status" value="1"/>
</dbReference>
<dbReference type="RefSeq" id="WP_344733746.1">
    <property type="nucleotide sequence ID" value="NZ_BAAAZH010000017.1"/>
</dbReference>
<dbReference type="EMBL" id="BAAAZH010000017">
    <property type="protein sequence ID" value="GAA4120853.1"/>
    <property type="molecule type" value="Genomic_DNA"/>
</dbReference>
<protein>
    <submittedName>
        <fullName evidence="2">Amino acid deaminase/aldolase</fullName>
    </submittedName>
</protein>
<evidence type="ECO:0000313" key="2">
    <source>
        <dbReference type="EMBL" id="GAA4120853.1"/>
    </source>
</evidence>
<dbReference type="PANTHER" id="PTHR28004">
    <property type="entry name" value="ZGC:162816-RELATED"/>
    <property type="match status" value="1"/>
</dbReference>
<name>A0ABP7XKB0_9ACTN</name>
<comment type="caution">
    <text evidence="2">The sequence shown here is derived from an EMBL/GenBank/DDBJ whole genome shotgun (WGS) entry which is preliminary data.</text>
</comment>
<accession>A0ABP7XKB0</accession>
<dbReference type="InterPro" id="IPR051466">
    <property type="entry name" value="D-amino_acid_metab_enzyme"/>
</dbReference>
<sequence>MTPSAATPSLPLRTLRFADGGAAAPTLSRRSEPLARAVRLEQLARATADLDPTYAVLDLDALHANALAMRERAAGTPIRVASKSVRCRAVLDAVLGLDGYHGVLALTLGEALWLASGPAPIEDVVVGYPSADRAALRHLAADPDLAARVTIMVDDVAQLAFIEREVGTPARPLRVCLDIDASLELLGGRVHLGALRSPVHSVAQAEALAREVVRRDGFELVGLMSYEGQIAGLGDAAGSRLTQVQIRAMQRASVRELAARRAAIVAAVRAIAPLEFVNGGGTGSLETTSAEDAVTEIAAGSGLYSPALFDHYRAFRHLPATFFVTSVVRRPDAATATVAGGGWPASGAAGVDRLPTPCWPPGLRLTPREGAGEAQTPLVGPGARGLAVGDRVWFRHPKAGEICERTDTLHVVSGEQLLGGVPTYRGEGKAFL</sequence>
<dbReference type="InterPro" id="IPR029066">
    <property type="entry name" value="PLP-binding_barrel"/>
</dbReference>
<organism evidence="2 3">
    <name type="scientific">Nocardioides fonticola</name>
    <dbReference type="NCBI Taxonomy" id="450363"/>
    <lineage>
        <taxon>Bacteria</taxon>
        <taxon>Bacillati</taxon>
        <taxon>Actinomycetota</taxon>
        <taxon>Actinomycetes</taxon>
        <taxon>Propionibacteriales</taxon>
        <taxon>Nocardioidaceae</taxon>
        <taxon>Nocardioides</taxon>
    </lineage>
</organism>